<feature type="binding site" evidence="12">
    <location>
        <begin position="238"/>
        <end position="239"/>
    </location>
    <ligand>
        <name>substrate</name>
    </ligand>
</feature>
<evidence type="ECO:0000313" key="16">
    <source>
        <dbReference type="Proteomes" id="UP000011713"/>
    </source>
</evidence>
<dbReference type="SUPFAM" id="SSF109604">
    <property type="entry name" value="HD-domain/PDEase-like"/>
    <property type="match status" value="1"/>
</dbReference>
<evidence type="ECO:0000256" key="12">
    <source>
        <dbReference type="PIRSR" id="PIRSR607828-1"/>
    </source>
</evidence>
<comment type="catalytic activity">
    <reaction evidence="11 14">
        <text>myo-inositol + O2 = D-glucuronate + H2O + H(+)</text>
        <dbReference type="Rhea" id="RHEA:23696"/>
        <dbReference type="ChEBI" id="CHEBI:15377"/>
        <dbReference type="ChEBI" id="CHEBI:15378"/>
        <dbReference type="ChEBI" id="CHEBI:15379"/>
        <dbReference type="ChEBI" id="CHEBI:17268"/>
        <dbReference type="ChEBI" id="CHEBI:58720"/>
        <dbReference type="EC" id="1.13.99.1"/>
    </reaction>
</comment>
<organism evidence="15 16">
    <name type="scientific">Hyaloperonospora arabidopsidis (strain Emoy2)</name>
    <name type="common">Downy mildew agent</name>
    <name type="synonym">Peronospora arabidopsidis</name>
    <dbReference type="NCBI Taxonomy" id="559515"/>
    <lineage>
        <taxon>Eukaryota</taxon>
        <taxon>Sar</taxon>
        <taxon>Stramenopiles</taxon>
        <taxon>Oomycota</taxon>
        <taxon>Peronosporomycetes</taxon>
        <taxon>Peronosporales</taxon>
        <taxon>Peronosporaceae</taxon>
        <taxon>Hyaloperonospora</taxon>
    </lineage>
</organism>
<dbReference type="Pfam" id="PF05153">
    <property type="entry name" value="MIOX"/>
    <property type="match status" value="1"/>
</dbReference>
<keyword evidence="7 13" id="KW-0479">Metal-binding</keyword>
<sequence>MTRDNNNNNNVAAPEQTKLRKLEVTGNVAIGKAEEEFRNYEDSDRHAIVSRHYALMRQHQTVAFQEQMLAKYGSFSHAQMTIREAFAALEGYVDSSDPDSELPNLEHMLQTAEGIRAAGHPEWFQLVGLVHDMGKIQYLWGRAEDGQEGTAHGDQWALGGDTWVVGCRIPDSVVFPTYNATNPDMSNPRYNTKYGMYESHCGFRNLKFAWGHDEYLYQMLKFNKTTIPEEGLAMIRYHSCYPWHTKKEYRHLMMRDETT</sequence>
<evidence type="ECO:0000256" key="3">
    <source>
        <dbReference type="ARBA" id="ARBA00005286"/>
    </source>
</evidence>
<dbReference type="STRING" id="559515.M4C6P0"/>
<evidence type="ECO:0000256" key="14">
    <source>
        <dbReference type="RuleBase" id="RU367039"/>
    </source>
</evidence>
<dbReference type="VEuPathDB" id="FungiDB:HpaG814777"/>
<evidence type="ECO:0000256" key="2">
    <source>
        <dbReference type="ARBA" id="ARBA00005167"/>
    </source>
</evidence>
<dbReference type="GO" id="GO:0005737">
    <property type="term" value="C:cytoplasm"/>
    <property type="evidence" value="ECO:0007669"/>
    <property type="project" value="UniProtKB-SubCell"/>
</dbReference>
<dbReference type="AlphaFoldDB" id="M4C6P0"/>
<keyword evidence="8 14" id="KW-0560">Oxidoreductase</keyword>
<dbReference type="PANTHER" id="PTHR12588">
    <property type="entry name" value="MYOINOSITOL OXYGENASE"/>
    <property type="match status" value="1"/>
</dbReference>
<feature type="binding site" evidence="12">
    <location>
        <position position="135"/>
    </location>
    <ligand>
        <name>substrate</name>
    </ligand>
</feature>
<dbReference type="HOGENOM" id="CLU_050259_1_0_1"/>
<proteinExistence type="inferred from homology"/>
<name>M4C6P0_HYAAE</name>
<comment type="cofactor">
    <cofactor evidence="13 14">
        <name>Fe cation</name>
        <dbReference type="ChEBI" id="CHEBI:24875"/>
    </cofactor>
    <text evidence="13 14">Binds 2 iron ions per subunit.</text>
</comment>
<evidence type="ECO:0000256" key="11">
    <source>
        <dbReference type="ARBA" id="ARBA00048271"/>
    </source>
</evidence>
<dbReference type="UniPathway" id="UPA00111">
    <property type="reaction ID" value="UER00527"/>
</dbReference>
<reference evidence="16" key="1">
    <citation type="journal article" date="2010" name="Science">
        <title>Signatures of adaptation to obligate biotrophy in the Hyaloperonospora arabidopsidis genome.</title>
        <authorList>
            <person name="Baxter L."/>
            <person name="Tripathy S."/>
            <person name="Ishaque N."/>
            <person name="Boot N."/>
            <person name="Cabral A."/>
            <person name="Kemen E."/>
            <person name="Thines M."/>
            <person name="Ah-Fong A."/>
            <person name="Anderson R."/>
            <person name="Badejoko W."/>
            <person name="Bittner-Eddy P."/>
            <person name="Boore J.L."/>
            <person name="Chibucos M.C."/>
            <person name="Coates M."/>
            <person name="Dehal P."/>
            <person name="Delehaunty K."/>
            <person name="Dong S."/>
            <person name="Downton P."/>
            <person name="Dumas B."/>
            <person name="Fabro G."/>
            <person name="Fronick C."/>
            <person name="Fuerstenberg S.I."/>
            <person name="Fulton L."/>
            <person name="Gaulin E."/>
            <person name="Govers F."/>
            <person name="Hughes L."/>
            <person name="Humphray S."/>
            <person name="Jiang R.H."/>
            <person name="Judelson H."/>
            <person name="Kamoun S."/>
            <person name="Kyung K."/>
            <person name="Meijer H."/>
            <person name="Minx P."/>
            <person name="Morris P."/>
            <person name="Nelson J."/>
            <person name="Phuntumart V."/>
            <person name="Qutob D."/>
            <person name="Rehmany A."/>
            <person name="Rougon-Cardoso A."/>
            <person name="Ryden P."/>
            <person name="Torto-Alalibo T."/>
            <person name="Studholme D."/>
            <person name="Wang Y."/>
            <person name="Win J."/>
            <person name="Wood J."/>
            <person name="Clifton S.W."/>
            <person name="Rogers J."/>
            <person name="Van den Ackerveken G."/>
            <person name="Jones J.D."/>
            <person name="McDowell J.M."/>
            <person name="Beynon J."/>
            <person name="Tyler B.M."/>
        </authorList>
    </citation>
    <scope>NUCLEOTIDE SEQUENCE [LARGE SCALE GENOMIC DNA]</scope>
    <source>
        <strain evidence="16">Emoy2</strain>
    </source>
</reference>
<evidence type="ECO:0000256" key="6">
    <source>
        <dbReference type="ARBA" id="ARBA00022490"/>
    </source>
</evidence>
<dbReference type="eggNOG" id="KOG1573">
    <property type="taxonomic scope" value="Eukaryota"/>
</dbReference>
<dbReference type="InterPro" id="IPR007828">
    <property type="entry name" value="Inositol_oxygenase"/>
</dbReference>
<feature type="binding site" evidence="13">
    <location>
        <position position="212"/>
    </location>
    <ligand>
        <name>Fe cation</name>
        <dbReference type="ChEBI" id="CHEBI:24875"/>
        <label>1</label>
    </ligand>
</feature>
<keyword evidence="9 13" id="KW-0408">Iron</keyword>
<keyword evidence="6 14" id="KW-0963">Cytoplasm</keyword>
<feature type="binding site" evidence="12">
    <location>
        <begin position="94"/>
        <end position="96"/>
    </location>
    <ligand>
        <name>substrate</name>
    </ligand>
</feature>
<dbReference type="EC" id="1.13.99.1" evidence="4 14"/>
<comment type="subcellular location">
    <subcellularLocation>
        <location evidence="1 14">Cytoplasm</location>
    </subcellularLocation>
</comment>
<dbReference type="GO" id="GO:0019310">
    <property type="term" value="P:inositol catabolic process"/>
    <property type="evidence" value="ECO:0007669"/>
    <property type="project" value="UniProtKB-UniRule"/>
</dbReference>
<comment type="similarity">
    <text evidence="3 14">Belongs to the myo-inositol oxygenase family.</text>
</comment>
<protein>
    <recommendedName>
        <fullName evidence="5 14">Inositol oxygenase</fullName>
        <ecNumber evidence="4 14">1.13.99.1</ecNumber>
    </recommendedName>
    <alternativeName>
        <fullName evidence="10 14">Myo-inositol oxygenase</fullName>
    </alternativeName>
</protein>
<feature type="binding site" evidence="13">
    <location>
        <position position="107"/>
    </location>
    <ligand>
        <name>Fe cation</name>
        <dbReference type="ChEBI" id="CHEBI:24875"/>
        <label>1</label>
    </ligand>
</feature>
<evidence type="ECO:0000256" key="13">
    <source>
        <dbReference type="PIRSR" id="PIRSR607828-2"/>
    </source>
</evidence>
<evidence type="ECO:0000256" key="5">
    <source>
        <dbReference type="ARBA" id="ARBA00019269"/>
    </source>
</evidence>
<comment type="pathway">
    <text evidence="2 14">Polyol metabolism; myo-inositol degradation into D-glucuronate; D-glucuronate from myo-inositol: step 1/1.</text>
</comment>
<evidence type="ECO:0000313" key="15">
    <source>
        <dbReference type="EnsemblProtists" id="HpaP814777"/>
    </source>
</evidence>
<dbReference type="PANTHER" id="PTHR12588:SF0">
    <property type="entry name" value="INOSITOL OXYGENASE"/>
    <property type="match status" value="1"/>
</dbReference>
<dbReference type="InParanoid" id="M4C6P0"/>
<dbReference type="Proteomes" id="UP000011713">
    <property type="component" value="Unassembled WGS sequence"/>
</dbReference>
<feature type="binding site" evidence="13">
    <location>
        <position position="131"/>
    </location>
    <ligand>
        <name>Fe cation</name>
        <dbReference type="ChEBI" id="CHEBI:24875"/>
        <label>1</label>
    </ligand>
</feature>
<feature type="binding site" evidence="12">
    <location>
        <position position="38"/>
    </location>
    <ligand>
        <name>substrate</name>
    </ligand>
</feature>
<accession>M4C6P0</accession>
<evidence type="ECO:0000256" key="9">
    <source>
        <dbReference type="ARBA" id="ARBA00023004"/>
    </source>
</evidence>
<evidence type="ECO:0000256" key="8">
    <source>
        <dbReference type="ARBA" id="ARBA00023002"/>
    </source>
</evidence>
<evidence type="ECO:0000256" key="1">
    <source>
        <dbReference type="ARBA" id="ARBA00004496"/>
    </source>
</evidence>
<evidence type="ECO:0000256" key="7">
    <source>
        <dbReference type="ARBA" id="ARBA00022723"/>
    </source>
</evidence>
<evidence type="ECO:0000256" key="10">
    <source>
        <dbReference type="ARBA" id="ARBA00029668"/>
    </source>
</evidence>
<dbReference type="EnsemblProtists" id="HpaT814777">
    <property type="protein sequence ID" value="HpaP814777"/>
    <property type="gene ID" value="HpaG814777"/>
</dbReference>
<feature type="binding site" evidence="12">
    <location>
        <begin position="160"/>
        <end position="161"/>
    </location>
    <ligand>
        <name>substrate</name>
    </ligand>
</feature>
<dbReference type="OMA" id="RYNTKYG"/>
<dbReference type="GO" id="GO:0050113">
    <property type="term" value="F:inositol oxygenase activity"/>
    <property type="evidence" value="ECO:0007669"/>
    <property type="project" value="UniProtKB-UniRule"/>
</dbReference>
<feature type="binding site" evidence="13">
    <location>
        <position position="132"/>
    </location>
    <ligand>
        <name>Fe cation</name>
        <dbReference type="ChEBI" id="CHEBI:24875"/>
        <label>1</label>
    </ligand>
</feature>
<dbReference type="Gene3D" id="1.10.3210.10">
    <property type="entry name" value="Hypothetical protein af1432"/>
    <property type="match status" value="1"/>
</dbReference>
<keyword evidence="16" id="KW-1185">Reference proteome</keyword>
<dbReference type="EMBL" id="ABWE02001637">
    <property type="status" value="NOT_ANNOTATED_CDS"/>
    <property type="molecule type" value="Genomic_DNA"/>
</dbReference>
<dbReference type="GO" id="GO:0005506">
    <property type="term" value="F:iron ion binding"/>
    <property type="evidence" value="ECO:0007669"/>
    <property type="project" value="InterPro"/>
</dbReference>
<feature type="binding site" evidence="13">
    <location>
        <position position="238"/>
    </location>
    <ligand>
        <name>Fe cation</name>
        <dbReference type="ChEBI" id="CHEBI:24875"/>
        <label>1</label>
    </ligand>
</feature>
<reference evidence="15" key="2">
    <citation type="submission" date="2015-06" db="UniProtKB">
        <authorList>
            <consortium name="EnsemblProtists"/>
        </authorList>
    </citation>
    <scope>IDENTIFICATION</scope>
    <source>
        <strain evidence="15">Emoy2</strain>
    </source>
</reference>
<evidence type="ECO:0000256" key="4">
    <source>
        <dbReference type="ARBA" id="ARBA00011919"/>
    </source>
</evidence>